<name>A0A098PTQ3_9XANT</name>
<evidence type="ECO:0000313" key="3">
    <source>
        <dbReference type="EMBL" id="KGE50405.1"/>
    </source>
</evidence>
<evidence type="ECO:0000313" key="4">
    <source>
        <dbReference type="Proteomes" id="UP000028012"/>
    </source>
</evidence>
<protein>
    <recommendedName>
        <fullName evidence="5">Type IV secretion protein IcmG</fullName>
    </recommendedName>
</protein>
<evidence type="ECO:0000256" key="2">
    <source>
        <dbReference type="SAM" id="Phobius"/>
    </source>
</evidence>
<keyword evidence="2" id="KW-0472">Membrane</keyword>
<reference evidence="3 4" key="1">
    <citation type="submission" date="2014-09" db="EMBL/GenBank/DDBJ databases">
        <title>A draft genome sequence for Xanthomonas axonopodis pv. vasculorum NCPPB 900.</title>
        <authorList>
            <person name="Harrison J."/>
            <person name="Studholme D.J."/>
        </authorList>
    </citation>
    <scope>NUCLEOTIDE SEQUENCE [LARGE SCALE GENOMIC DNA]</scope>
    <source>
        <strain evidence="3 4">NCPPB 900</strain>
    </source>
</reference>
<feature type="compositionally biased region" description="Low complexity" evidence="1">
    <location>
        <begin position="145"/>
        <end position="166"/>
    </location>
</feature>
<dbReference type="Proteomes" id="UP000028012">
    <property type="component" value="Unassembled WGS sequence"/>
</dbReference>
<feature type="region of interest" description="Disordered" evidence="1">
    <location>
        <begin position="116"/>
        <end position="186"/>
    </location>
</feature>
<evidence type="ECO:0000256" key="1">
    <source>
        <dbReference type="SAM" id="MobiDB-lite"/>
    </source>
</evidence>
<dbReference type="HOGENOM" id="CLU_1019233_0_0_6"/>
<gene>
    <name evidence="3" type="ORF">GW15_0221880</name>
</gene>
<comment type="caution">
    <text evidence="3">The sequence shown here is derived from an EMBL/GenBank/DDBJ whole genome shotgun (WGS) entry which is preliminary data.</text>
</comment>
<dbReference type="RefSeq" id="WP_041854975.1">
    <property type="nucleotide sequence ID" value="NZ_KN173626.1"/>
</dbReference>
<feature type="region of interest" description="Disordered" evidence="1">
    <location>
        <begin position="1"/>
        <end position="35"/>
    </location>
</feature>
<feature type="compositionally biased region" description="Polar residues" evidence="1">
    <location>
        <begin position="19"/>
        <end position="32"/>
    </location>
</feature>
<evidence type="ECO:0008006" key="5">
    <source>
        <dbReference type="Google" id="ProtNLM"/>
    </source>
</evidence>
<feature type="compositionally biased region" description="Low complexity" evidence="1">
    <location>
        <begin position="212"/>
        <end position="231"/>
    </location>
</feature>
<proteinExistence type="predicted"/>
<sequence>MNNNFNHDDALPAGEYSDDQSVFTTESQSNPAAETGGKANMAKYMLIGFVVLIVAFVGWFGYKLMNRGGAATDTLSIPVQEQAAVPMTGAPATAVNPYGVPGETANGQIAASAAADAPVSLTADQGTPGGGESAPAQQNDHAAGVQAEQQIAQPQSAAQQPPVAVATSQSSATPQATPASDQSAVAETELEALRARVMELEKRVATMTASGRAVATAPRTQPARRNAAPARPKSRDSATRPAPSSVTAAAKPEPVPASGIQLKAVLEGRAWLQLKNGETVSVAPGDTIPGAGTVSAVDVERNEVRLNNGTSLR</sequence>
<dbReference type="EMBL" id="JPHD02000143">
    <property type="protein sequence ID" value="KGE50405.1"/>
    <property type="molecule type" value="Genomic_DNA"/>
</dbReference>
<accession>A0A098PTQ3</accession>
<feature type="compositionally biased region" description="Polar residues" evidence="1">
    <location>
        <begin position="167"/>
        <end position="185"/>
    </location>
</feature>
<dbReference type="AlphaFoldDB" id="A0A098PTQ3"/>
<keyword evidence="2" id="KW-1133">Transmembrane helix</keyword>
<feature type="region of interest" description="Disordered" evidence="1">
    <location>
        <begin position="209"/>
        <end position="254"/>
    </location>
</feature>
<keyword evidence="2" id="KW-0812">Transmembrane</keyword>
<dbReference type="STRING" id="325777.GW15_0221880"/>
<organism evidence="3 4">
    <name type="scientific">Xanthomonas axonopodis pv. vasculorum</name>
    <dbReference type="NCBI Taxonomy" id="325777"/>
    <lineage>
        <taxon>Bacteria</taxon>
        <taxon>Pseudomonadati</taxon>
        <taxon>Pseudomonadota</taxon>
        <taxon>Gammaproteobacteria</taxon>
        <taxon>Lysobacterales</taxon>
        <taxon>Lysobacteraceae</taxon>
        <taxon>Xanthomonas</taxon>
    </lineage>
</organism>
<feature type="compositionally biased region" description="Basic and acidic residues" evidence="1">
    <location>
        <begin position="1"/>
        <end position="10"/>
    </location>
</feature>
<feature type="transmembrane region" description="Helical" evidence="2">
    <location>
        <begin position="44"/>
        <end position="62"/>
    </location>
</feature>